<evidence type="ECO:0000313" key="2">
    <source>
        <dbReference type="Proteomes" id="UP001165121"/>
    </source>
</evidence>
<name>A0A9W6X686_9STRA</name>
<dbReference type="AlphaFoldDB" id="A0A9W6X686"/>
<dbReference type="EMBL" id="BSXT01000684">
    <property type="protein sequence ID" value="GMF32364.1"/>
    <property type="molecule type" value="Genomic_DNA"/>
</dbReference>
<reference evidence="1" key="1">
    <citation type="submission" date="2023-04" db="EMBL/GenBank/DDBJ databases">
        <title>Phytophthora fragariaefolia NBRC 109709.</title>
        <authorList>
            <person name="Ichikawa N."/>
            <person name="Sato H."/>
            <person name="Tonouchi N."/>
        </authorList>
    </citation>
    <scope>NUCLEOTIDE SEQUENCE</scope>
    <source>
        <strain evidence="1">NBRC 109709</strain>
    </source>
</reference>
<dbReference type="Proteomes" id="UP001165121">
    <property type="component" value="Unassembled WGS sequence"/>
</dbReference>
<gene>
    <name evidence="1" type="ORF">Pfra01_000768700</name>
</gene>
<evidence type="ECO:0000313" key="1">
    <source>
        <dbReference type="EMBL" id="GMF32364.1"/>
    </source>
</evidence>
<accession>A0A9W6X686</accession>
<sequence length="79" mass="9057">MAIAIATMEESSKDYWRDRGKGSNKPRENDVKEWKDAYKEVQKEEDEYLCALEEENIECADACDGEVESDDSGSQVFKI</sequence>
<protein>
    <submittedName>
        <fullName evidence="1">Unnamed protein product</fullName>
    </submittedName>
</protein>
<keyword evidence="2" id="KW-1185">Reference proteome</keyword>
<comment type="caution">
    <text evidence="1">The sequence shown here is derived from an EMBL/GenBank/DDBJ whole genome shotgun (WGS) entry which is preliminary data.</text>
</comment>
<organism evidence="1 2">
    <name type="scientific">Phytophthora fragariaefolia</name>
    <dbReference type="NCBI Taxonomy" id="1490495"/>
    <lineage>
        <taxon>Eukaryota</taxon>
        <taxon>Sar</taxon>
        <taxon>Stramenopiles</taxon>
        <taxon>Oomycota</taxon>
        <taxon>Peronosporomycetes</taxon>
        <taxon>Peronosporales</taxon>
        <taxon>Peronosporaceae</taxon>
        <taxon>Phytophthora</taxon>
    </lineage>
</organism>
<proteinExistence type="predicted"/>